<evidence type="ECO:0000313" key="7">
    <source>
        <dbReference type="EMBL" id="SVB44066.1"/>
    </source>
</evidence>
<comment type="similarity">
    <text evidence="1">Belongs to the bacterial ribosomal protein bS6 family.</text>
</comment>
<reference evidence="7" key="1">
    <citation type="submission" date="2018-05" db="EMBL/GenBank/DDBJ databases">
        <authorList>
            <person name="Lanie J.A."/>
            <person name="Ng W.-L."/>
            <person name="Kazmierczak K.M."/>
            <person name="Andrzejewski T.M."/>
            <person name="Davidsen T.M."/>
            <person name="Wayne K.J."/>
            <person name="Tettelin H."/>
            <person name="Glass J.I."/>
            <person name="Rusch D."/>
            <person name="Podicherti R."/>
            <person name="Tsui H.-C.T."/>
            <person name="Winkler M.E."/>
        </authorList>
    </citation>
    <scope>NUCLEOTIDE SEQUENCE</scope>
</reference>
<dbReference type="HAMAP" id="MF_00360">
    <property type="entry name" value="Ribosomal_bS6"/>
    <property type="match status" value="1"/>
</dbReference>
<organism evidence="7">
    <name type="scientific">marine metagenome</name>
    <dbReference type="NCBI Taxonomy" id="408172"/>
    <lineage>
        <taxon>unclassified sequences</taxon>
        <taxon>metagenomes</taxon>
        <taxon>ecological metagenomes</taxon>
    </lineage>
</organism>
<evidence type="ECO:0000256" key="5">
    <source>
        <dbReference type="ARBA" id="ARBA00023274"/>
    </source>
</evidence>
<dbReference type="InterPro" id="IPR020814">
    <property type="entry name" value="Ribosomal_S6_plastid/chlpt"/>
</dbReference>
<feature type="region of interest" description="Disordered" evidence="6">
    <location>
        <begin position="109"/>
        <end position="140"/>
    </location>
</feature>
<dbReference type="PANTHER" id="PTHR21011:SF1">
    <property type="entry name" value="SMALL RIBOSOMAL SUBUNIT PROTEIN BS6M"/>
    <property type="match status" value="1"/>
</dbReference>
<dbReference type="GO" id="GO:0070181">
    <property type="term" value="F:small ribosomal subunit rRNA binding"/>
    <property type="evidence" value="ECO:0007669"/>
    <property type="project" value="TreeGrafter"/>
</dbReference>
<gene>
    <name evidence="7" type="ORF">METZ01_LOCUS196920</name>
</gene>
<proteinExistence type="inferred from homology"/>
<evidence type="ECO:0000256" key="3">
    <source>
        <dbReference type="ARBA" id="ARBA00022884"/>
    </source>
</evidence>
<feature type="compositionally biased region" description="Basic and acidic residues" evidence="6">
    <location>
        <begin position="125"/>
        <end position="140"/>
    </location>
</feature>
<keyword evidence="5" id="KW-0687">Ribonucleoprotein</keyword>
<dbReference type="Gene3D" id="3.30.70.60">
    <property type="match status" value="1"/>
</dbReference>
<dbReference type="PANTHER" id="PTHR21011">
    <property type="entry name" value="MITOCHONDRIAL 28S RIBOSOMAL PROTEIN S6"/>
    <property type="match status" value="1"/>
</dbReference>
<dbReference type="GO" id="GO:0005840">
    <property type="term" value="C:ribosome"/>
    <property type="evidence" value="ECO:0007669"/>
    <property type="project" value="UniProtKB-KW"/>
</dbReference>
<sequence length="140" mass="16109">MNPRGGKKLRSYQSTVILKPDFDEKQVDQALEEITSLIKKSGGSCLKVEKWGKKRLAYRIKRNRFGFYLNIYHTCETSLLSSLENEYKLSSSIIKYLVIRLEEKELERAMARETEKEDESAGPSDKAKEENKAKTIEAGE</sequence>
<accession>A0A382DZY8</accession>
<dbReference type="InterPro" id="IPR014717">
    <property type="entry name" value="Transl_elong_EF1B/ribsomal_bS6"/>
</dbReference>
<evidence type="ECO:0000256" key="6">
    <source>
        <dbReference type="SAM" id="MobiDB-lite"/>
    </source>
</evidence>
<dbReference type="GO" id="GO:0003735">
    <property type="term" value="F:structural constituent of ribosome"/>
    <property type="evidence" value="ECO:0007669"/>
    <property type="project" value="InterPro"/>
</dbReference>
<dbReference type="CDD" id="cd00473">
    <property type="entry name" value="bS6"/>
    <property type="match status" value="1"/>
</dbReference>
<keyword evidence="2" id="KW-0699">rRNA-binding</keyword>
<dbReference type="GO" id="GO:1990904">
    <property type="term" value="C:ribonucleoprotein complex"/>
    <property type="evidence" value="ECO:0007669"/>
    <property type="project" value="UniProtKB-KW"/>
</dbReference>
<name>A0A382DZY8_9ZZZZ</name>
<dbReference type="InterPro" id="IPR000529">
    <property type="entry name" value="Ribosomal_bS6"/>
</dbReference>
<evidence type="ECO:0008006" key="8">
    <source>
        <dbReference type="Google" id="ProtNLM"/>
    </source>
</evidence>
<evidence type="ECO:0000256" key="4">
    <source>
        <dbReference type="ARBA" id="ARBA00022980"/>
    </source>
</evidence>
<dbReference type="InterPro" id="IPR035980">
    <property type="entry name" value="Ribosomal_bS6_sf"/>
</dbReference>
<keyword evidence="4" id="KW-0689">Ribosomal protein</keyword>
<protein>
    <recommendedName>
        <fullName evidence="8">30S ribosomal protein S6</fullName>
    </recommendedName>
</protein>
<dbReference type="EMBL" id="UINC01042010">
    <property type="protein sequence ID" value="SVB44066.1"/>
    <property type="molecule type" value="Genomic_DNA"/>
</dbReference>
<dbReference type="SUPFAM" id="SSF54995">
    <property type="entry name" value="Ribosomal protein S6"/>
    <property type="match status" value="1"/>
</dbReference>
<keyword evidence="3" id="KW-0694">RNA-binding</keyword>
<evidence type="ECO:0000256" key="1">
    <source>
        <dbReference type="ARBA" id="ARBA00009512"/>
    </source>
</evidence>
<dbReference type="GO" id="GO:0006412">
    <property type="term" value="P:translation"/>
    <property type="evidence" value="ECO:0007669"/>
    <property type="project" value="InterPro"/>
</dbReference>
<dbReference type="NCBIfam" id="TIGR00166">
    <property type="entry name" value="S6"/>
    <property type="match status" value="1"/>
</dbReference>
<evidence type="ECO:0000256" key="2">
    <source>
        <dbReference type="ARBA" id="ARBA00022730"/>
    </source>
</evidence>
<dbReference type="InterPro" id="IPR020815">
    <property type="entry name" value="Ribosomal_bS6_CS"/>
</dbReference>
<dbReference type="GO" id="GO:0005737">
    <property type="term" value="C:cytoplasm"/>
    <property type="evidence" value="ECO:0007669"/>
    <property type="project" value="UniProtKB-ARBA"/>
</dbReference>
<dbReference type="Pfam" id="PF01250">
    <property type="entry name" value="Ribosomal_S6"/>
    <property type="match status" value="1"/>
</dbReference>
<dbReference type="PROSITE" id="PS01048">
    <property type="entry name" value="RIBOSOMAL_S6"/>
    <property type="match status" value="1"/>
</dbReference>
<dbReference type="AlphaFoldDB" id="A0A382DZY8"/>